<evidence type="ECO:0000256" key="4">
    <source>
        <dbReference type="ARBA" id="ARBA00023242"/>
    </source>
</evidence>
<dbReference type="EMBL" id="JAGTJS010000004">
    <property type="protein sequence ID" value="KAH7270900.1"/>
    <property type="molecule type" value="Genomic_DNA"/>
</dbReference>
<reference evidence="6" key="1">
    <citation type="journal article" date="2021" name="Nat. Commun.">
        <title>Genetic determinants of endophytism in the Arabidopsis root mycobiome.</title>
        <authorList>
            <person name="Mesny F."/>
            <person name="Miyauchi S."/>
            <person name="Thiergart T."/>
            <person name="Pickel B."/>
            <person name="Atanasova L."/>
            <person name="Karlsson M."/>
            <person name="Huettel B."/>
            <person name="Barry K.W."/>
            <person name="Haridas S."/>
            <person name="Chen C."/>
            <person name="Bauer D."/>
            <person name="Andreopoulos W."/>
            <person name="Pangilinan J."/>
            <person name="LaButti K."/>
            <person name="Riley R."/>
            <person name="Lipzen A."/>
            <person name="Clum A."/>
            <person name="Drula E."/>
            <person name="Henrissat B."/>
            <person name="Kohler A."/>
            <person name="Grigoriev I.V."/>
            <person name="Martin F.M."/>
            <person name="Hacquard S."/>
        </authorList>
    </citation>
    <scope>NUCLEOTIDE SEQUENCE</scope>
    <source>
        <strain evidence="6">FSSC 5 MPI-SDFR-AT-0091</strain>
    </source>
</reference>
<dbReference type="GO" id="GO:0006351">
    <property type="term" value="P:DNA-templated transcription"/>
    <property type="evidence" value="ECO:0007669"/>
    <property type="project" value="InterPro"/>
</dbReference>
<keyword evidence="1" id="KW-0805">Transcription regulation</keyword>
<dbReference type="AlphaFoldDB" id="A0A9P9KY19"/>
<keyword evidence="3" id="KW-0804">Transcription</keyword>
<evidence type="ECO:0000259" key="5">
    <source>
        <dbReference type="SMART" id="SM00906"/>
    </source>
</evidence>
<evidence type="ECO:0000313" key="7">
    <source>
        <dbReference type="Proteomes" id="UP000736672"/>
    </source>
</evidence>
<protein>
    <recommendedName>
        <fullName evidence="5">Xylanolytic transcriptional activator regulatory domain-containing protein</fullName>
    </recommendedName>
</protein>
<feature type="domain" description="Xylanolytic transcriptional activator regulatory" evidence="5">
    <location>
        <begin position="98"/>
        <end position="172"/>
    </location>
</feature>
<accession>A0A9P9KY19</accession>
<organism evidence="6 7">
    <name type="scientific">Fusarium solani</name>
    <name type="common">Filamentous fungus</name>
    <dbReference type="NCBI Taxonomy" id="169388"/>
    <lineage>
        <taxon>Eukaryota</taxon>
        <taxon>Fungi</taxon>
        <taxon>Dikarya</taxon>
        <taxon>Ascomycota</taxon>
        <taxon>Pezizomycotina</taxon>
        <taxon>Sordariomycetes</taxon>
        <taxon>Hypocreomycetidae</taxon>
        <taxon>Hypocreales</taxon>
        <taxon>Nectriaceae</taxon>
        <taxon>Fusarium</taxon>
        <taxon>Fusarium solani species complex</taxon>
    </lineage>
</organism>
<comment type="caution">
    <text evidence="6">The sequence shown here is derived from an EMBL/GenBank/DDBJ whole genome shotgun (WGS) entry which is preliminary data.</text>
</comment>
<dbReference type="InterPro" id="IPR051127">
    <property type="entry name" value="Fungal_SecMet_Regulators"/>
</dbReference>
<evidence type="ECO:0000256" key="2">
    <source>
        <dbReference type="ARBA" id="ARBA00023125"/>
    </source>
</evidence>
<evidence type="ECO:0000256" key="1">
    <source>
        <dbReference type="ARBA" id="ARBA00023015"/>
    </source>
</evidence>
<dbReference type="PANTHER" id="PTHR47424:SF3">
    <property type="entry name" value="REGULATORY PROTEIN GAL4"/>
    <property type="match status" value="1"/>
</dbReference>
<sequence length="273" mass="30570">MYWLLSSEDFYLRLENTYSDPESLRSNSWLCSLHSLVALCVSGMPASDELSHSQLAYTSLESATLYASRVTDEADLDSTRALVLLALALQSNGYLNSAYLQIGTAARIAVSLGLHLDKYSPSDSLVSKAYARRLWWTLFLFDHDISLQMGKPCMSGSSEVCHWQPPLPSEQIVSPGSFTPHDYLGCCVSLAQLTTEIRHKLDNNDQSHDSCTEPLQSLSDLPEPISDDFRMSVQQHATEDWNLLTSFDFFDVTTDKDFMDQLMEISGSFSHEV</sequence>
<name>A0A9P9KY19_FUSSL</name>
<evidence type="ECO:0000313" key="6">
    <source>
        <dbReference type="EMBL" id="KAH7270900.1"/>
    </source>
</evidence>
<dbReference type="GO" id="GO:0003677">
    <property type="term" value="F:DNA binding"/>
    <property type="evidence" value="ECO:0007669"/>
    <property type="project" value="UniProtKB-KW"/>
</dbReference>
<evidence type="ECO:0000256" key="3">
    <source>
        <dbReference type="ARBA" id="ARBA00023163"/>
    </source>
</evidence>
<dbReference type="Pfam" id="PF04082">
    <property type="entry name" value="Fungal_trans"/>
    <property type="match status" value="1"/>
</dbReference>
<dbReference type="SMART" id="SM00906">
    <property type="entry name" value="Fungal_trans"/>
    <property type="match status" value="1"/>
</dbReference>
<proteinExistence type="predicted"/>
<dbReference type="CDD" id="cd12148">
    <property type="entry name" value="fungal_TF_MHR"/>
    <property type="match status" value="1"/>
</dbReference>
<dbReference type="PANTHER" id="PTHR47424">
    <property type="entry name" value="REGULATORY PROTEIN GAL4"/>
    <property type="match status" value="1"/>
</dbReference>
<gene>
    <name evidence="6" type="ORF">B0J15DRAFT_543821</name>
</gene>
<dbReference type="Proteomes" id="UP000736672">
    <property type="component" value="Unassembled WGS sequence"/>
</dbReference>
<dbReference type="GO" id="GO:0008270">
    <property type="term" value="F:zinc ion binding"/>
    <property type="evidence" value="ECO:0007669"/>
    <property type="project" value="InterPro"/>
</dbReference>
<keyword evidence="4" id="KW-0539">Nucleus</keyword>
<dbReference type="InterPro" id="IPR007219">
    <property type="entry name" value="XnlR_reg_dom"/>
</dbReference>
<keyword evidence="7" id="KW-1185">Reference proteome</keyword>
<dbReference type="OrthoDB" id="3364175at2759"/>
<keyword evidence="2" id="KW-0238">DNA-binding</keyword>